<dbReference type="Proteomes" id="UP001378592">
    <property type="component" value="Unassembled WGS sequence"/>
</dbReference>
<dbReference type="EMBL" id="JAZDUA010000104">
    <property type="protein sequence ID" value="KAK7867961.1"/>
    <property type="molecule type" value="Genomic_DNA"/>
</dbReference>
<sequence>MARCGCAPEEVVRFSRGLGANGPSTGAPGDVKCFRGFGGVEEATCVPEEPPVAVQGGQDGRRLPPAHTRRAPCFSGAMSPGLCSGSWAFRRPRRFWWNPRSRISNGIV</sequence>
<protein>
    <submittedName>
        <fullName evidence="2">Uncharacterized protein</fullName>
    </submittedName>
</protein>
<organism evidence="2 3">
    <name type="scientific">Gryllus longicercus</name>
    <dbReference type="NCBI Taxonomy" id="2509291"/>
    <lineage>
        <taxon>Eukaryota</taxon>
        <taxon>Metazoa</taxon>
        <taxon>Ecdysozoa</taxon>
        <taxon>Arthropoda</taxon>
        <taxon>Hexapoda</taxon>
        <taxon>Insecta</taxon>
        <taxon>Pterygota</taxon>
        <taxon>Neoptera</taxon>
        <taxon>Polyneoptera</taxon>
        <taxon>Orthoptera</taxon>
        <taxon>Ensifera</taxon>
        <taxon>Gryllidea</taxon>
        <taxon>Grylloidea</taxon>
        <taxon>Gryllidae</taxon>
        <taxon>Gryllinae</taxon>
        <taxon>Gryllus</taxon>
    </lineage>
</organism>
<evidence type="ECO:0000313" key="2">
    <source>
        <dbReference type="EMBL" id="KAK7867961.1"/>
    </source>
</evidence>
<dbReference type="AlphaFoldDB" id="A0AAN9Z8A8"/>
<name>A0AAN9Z8A8_9ORTH</name>
<reference evidence="2 3" key="1">
    <citation type="submission" date="2024-03" db="EMBL/GenBank/DDBJ databases">
        <title>The genome assembly and annotation of the cricket Gryllus longicercus Weissman &amp; Gray.</title>
        <authorList>
            <person name="Szrajer S."/>
            <person name="Gray D."/>
            <person name="Ylla G."/>
        </authorList>
    </citation>
    <scope>NUCLEOTIDE SEQUENCE [LARGE SCALE GENOMIC DNA]</scope>
    <source>
        <strain evidence="2">DAG 2021-001</strain>
        <tissue evidence="2">Whole body minus gut</tissue>
    </source>
</reference>
<gene>
    <name evidence="2" type="ORF">R5R35_004962</name>
</gene>
<keyword evidence="3" id="KW-1185">Reference proteome</keyword>
<comment type="caution">
    <text evidence="2">The sequence shown here is derived from an EMBL/GenBank/DDBJ whole genome shotgun (WGS) entry which is preliminary data.</text>
</comment>
<evidence type="ECO:0000256" key="1">
    <source>
        <dbReference type="SAM" id="MobiDB-lite"/>
    </source>
</evidence>
<feature type="region of interest" description="Disordered" evidence="1">
    <location>
        <begin position="50"/>
        <end position="69"/>
    </location>
</feature>
<accession>A0AAN9Z8A8</accession>
<proteinExistence type="predicted"/>
<evidence type="ECO:0000313" key="3">
    <source>
        <dbReference type="Proteomes" id="UP001378592"/>
    </source>
</evidence>